<dbReference type="Pfam" id="PF00593">
    <property type="entry name" value="TonB_dep_Rec_b-barrel"/>
    <property type="match status" value="1"/>
</dbReference>
<accession>A0A412E746</accession>
<proteinExistence type="inferred from homology"/>
<gene>
    <name evidence="13" type="ORF">DWY58_06740</name>
</gene>
<evidence type="ECO:0000256" key="4">
    <source>
        <dbReference type="ARBA" id="ARBA00022692"/>
    </source>
</evidence>
<keyword evidence="3 8" id="KW-1134">Transmembrane beta strand</keyword>
<organism evidence="13 14">
    <name type="scientific">Bacteroides stercoris</name>
    <dbReference type="NCBI Taxonomy" id="46506"/>
    <lineage>
        <taxon>Bacteria</taxon>
        <taxon>Pseudomonadati</taxon>
        <taxon>Bacteroidota</taxon>
        <taxon>Bacteroidia</taxon>
        <taxon>Bacteroidales</taxon>
        <taxon>Bacteroidaceae</taxon>
        <taxon>Bacteroides</taxon>
    </lineage>
</organism>
<keyword evidence="5 9" id="KW-0798">TonB box</keyword>
<evidence type="ECO:0000313" key="14">
    <source>
        <dbReference type="Proteomes" id="UP000284161"/>
    </source>
</evidence>
<dbReference type="InterPro" id="IPR039426">
    <property type="entry name" value="TonB-dep_rcpt-like"/>
</dbReference>
<protein>
    <submittedName>
        <fullName evidence="13">TonB-dependent receptor</fullName>
    </submittedName>
</protein>
<dbReference type="EMBL" id="QRUB01000004">
    <property type="protein sequence ID" value="RGR28483.1"/>
    <property type="molecule type" value="Genomic_DNA"/>
</dbReference>
<dbReference type="Pfam" id="PF13715">
    <property type="entry name" value="CarbopepD_reg_2"/>
    <property type="match status" value="1"/>
</dbReference>
<keyword evidence="7 8" id="KW-0998">Cell outer membrane</keyword>
<sequence>MQRMSKMKNMRVTLLYLLVTMISFSISAQNVTVKGTVKDKTGETVIGASVVQKGNTGNGTITDIDGNFTLSVPNNTTLIISYVGMKTQEVALKGKKQINIVLEDDAQALDEVVVIGYGTAKKKDLTGAVSTVKGSDLAKVPVTNAAEALTGKLAGVQITTTDGSPDAEMIIKVRGGGSITGDSSPLYIVDGFPVSSISDIAPTDIEDITVLKDAASTAIYGSQGANGVILITTKGAKGGKTTVSYNGYVQGKTIRKTLDVMDPYQFVMYNYERQALRGASAIRGFEERYGAYGDLDLYKYQQGHNWQEEMFDNSDLSQSHNISITGGSEKTKFTLSGTYANDNSLMENNGYRRYNMNFKLKHELYKNLNLDFGARLADTETQGVGTGGGSYKIRSYDALMKAPVNGLYDQFDFDPSTLPEEEYEEYINTTRSLKDQVNDYWRRKNERRYNFNAAINWDITKHFTYRAEGGYDYTFFQQKDWYGPRSSKAVQDGQGLPMGEWTKKDSWKLRAAHTLTWKQKFNKIHDVNIMIGQEYVASNSESNEMIGKFFQEDITPEKMFASMAANSGATGSRTISSQLGQEDRTISFFGRANYSLMDRYLLTFTIRADGSSKFTKGNRWGYFPAAAFAWRIIEEPFMEPVKEFMSNLKLRLSYGTAGNNRIGNSLYETSYKAYSSGKYYGAGGEQNPHYTLNNEQLANPDLKWETTITRNIGLDFGFFNERLTGNIDYYWNTVKDLLIEQSITAIGYKTMQQNIGQTSNRGVELTLNAAILQKKDYSLNFNFNIGFNKNKVDKLANGISSMSYNSGAFSSDMRGRDDYRVIVGEPLGIVWGYVYDGVYGVDDFVTYTDENGKTQFQFDKSGNYILKEGVTDNTYTTASSYGGLRPGAMKLKDQDGDHKITEKGDRVIIGRTQPKFTGGFGLSGNYKWFDISANFNFVVGNDVYNMDKMVSSQSYRNSYANLRAEMAPVTLGGKAWTYLDQSNGTIITDYETLKAMNANASYWSAATMSDNNPVPTSWAVEDGSFLRLQNLTVGFTLPKDWTKKFACNQFRLYCTLNNLFCLTGYDGYDPEVNSAIRNSKTSGVTPGADFSAYPKSFSWTAGVNITF</sequence>
<keyword evidence="2 8" id="KW-0813">Transport</keyword>
<dbReference type="GO" id="GO:0009279">
    <property type="term" value="C:cell outer membrane"/>
    <property type="evidence" value="ECO:0007669"/>
    <property type="project" value="UniProtKB-SubCell"/>
</dbReference>
<dbReference type="InterPro" id="IPR036942">
    <property type="entry name" value="Beta-barrel_TonB_sf"/>
</dbReference>
<evidence type="ECO:0000256" key="2">
    <source>
        <dbReference type="ARBA" id="ARBA00022448"/>
    </source>
</evidence>
<keyword evidence="10" id="KW-0732">Signal</keyword>
<evidence type="ECO:0000256" key="7">
    <source>
        <dbReference type="ARBA" id="ARBA00023237"/>
    </source>
</evidence>
<keyword evidence="6 8" id="KW-0472">Membrane</keyword>
<dbReference type="NCBIfam" id="TIGR04056">
    <property type="entry name" value="OMP_RagA_SusC"/>
    <property type="match status" value="1"/>
</dbReference>
<dbReference type="InterPro" id="IPR023997">
    <property type="entry name" value="TonB-dep_OMP_SusC/RagA_CS"/>
</dbReference>
<evidence type="ECO:0000256" key="9">
    <source>
        <dbReference type="RuleBase" id="RU003357"/>
    </source>
</evidence>
<dbReference type="SUPFAM" id="SSF49464">
    <property type="entry name" value="Carboxypeptidase regulatory domain-like"/>
    <property type="match status" value="1"/>
</dbReference>
<keyword evidence="13" id="KW-0675">Receptor</keyword>
<evidence type="ECO:0000256" key="3">
    <source>
        <dbReference type="ARBA" id="ARBA00022452"/>
    </source>
</evidence>
<evidence type="ECO:0000259" key="12">
    <source>
        <dbReference type="Pfam" id="PF07715"/>
    </source>
</evidence>
<evidence type="ECO:0000256" key="10">
    <source>
        <dbReference type="SAM" id="SignalP"/>
    </source>
</evidence>
<dbReference type="InterPro" id="IPR023996">
    <property type="entry name" value="TonB-dep_OMP_SusC/RagA"/>
</dbReference>
<dbReference type="Gene3D" id="2.170.130.10">
    <property type="entry name" value="TonB-dependent receptor, plug domain"/>
    <property type="match status" value="1"/>
</dbReference>
<dbReference type="Gene3D" id="2.60.40.1120">
    <property type="entry name" value="Carboxypeptidase-like, regulatory domain"/>
    <property type="match status" value="1"/>
</dbReference>
<evidence type="ECO:0000256" key="6">
    <source>
        <dbReference type="ARBA" id="ARBA00023136"/>
    </source>
</evidence>
<reference evidence="13 14" key="1">
    <citation type="submission" date="2018-08" db="EMBL/GenBank/DDBJ databases">
        <title>A genome reference for cultivated species of the human gut microbiota.</title>
        <authorList>
            <person name="Zou Y."/>
            <person name="Xue W."/>
            <person name="Luo G."/>
        </authorList>
    </citation>
    <scope>NUCLEOTIDE SEQUENCE [LARGE SCALE GENOMIC DNA]</scope>
    <source>
        <strain evidence="13 14">AF25-6</strain>
    </source>
</reference>
<dbReference type="Proteomes" id="UP000284161">
    <property type="component" value="Unassembled WGS sequence"/>
</dbReference>
<feature type="signal peptide" evidence="10">
    <location>
        <begin position="1"/>
        <end position="28"/>
    </location>
</feature>
<dbReference type="FunFam" id="2.170.130.10:FF:000008">
    <property type="entry name" value="SusC/RagA family TonB-linked outer membrane protein"/>
    <property type="match status" value="1"/>
</dbReference>
<dbReference type="SUPFAM" id="SSF56935">
    <property type="entry name" value="Porins"/>
    <property type="match status" value="1"/>
</dbReference>
<comment type="subcellular location">
    <subcellularLocation>
        <location evidence="1 8">Cell outer membrane</location>
        <topology evidence="1 8">Multi-pass membrane protein</topology>
    </subcellularLocation>
</comment>
<comment type="similarity">
    <text evidence="8 9">Belongs to the TonB-dependent receptor family.</text>
</comment>
<evidence type="ECO:0000256" key="1">
    <source>
        <dbReference type="ARBA" id="ARBA00004571"/>
    </source>
</evidence>
<name>A0A412E746_BACSE</name>
<feature type="chain" id="PRO_5019495137" evidence="10">
    <location>
        <begin position="29"/>
        <end position="1107"/>
    </location>
</feature>
<dbReference type="Gene3D" id="2.40.170.20">
    <property type="entry name" value="TonB-dependent receptor, beta-barrel domain"/>
    <property type="match status" value="1"/>
</dbReference>
<comment type="caution">
    <text evidence="13">The sequence shown here is derived from an EMBL/GenBank/DDBJ whole genome shotgun (WGS) entry which is preliminary data.</text>
</comment>
<dbReference type="FunFam" id="2.60.40.1120:FF:000003">
    <property type="entry name" value="Outer membrane protein Omp121"/>
    <property type="match status" value="1"/>
</dbReference>
<dbReference type="NCBIfam" id="TIGR04057">
    <property type="entry name" value="SusC_RagA_signa"/>
    <property type="match status" value="1"/>
</dbReference>
<evidence type="ECO:0000256" key="5">
    <source>
        <dbReference type="ARBA" id="ARBA00023077"/>
    </source>
</evidence>
<evidence type="ECO:0000256" key="8">
    <source>
        <dbReference type="PROSITE-ProRule" id="PRU01360"/>
    </source>
</evidence>
<feature type="domain" description="TonB-dependent receptor-like beta-barrel" evidence="11">
    <location>
        <begin position="423"/>
        <end position="837"/>
    </location>
</feature>
<dbReference type="InterPro" id="IPR008969">
    <property type="entry name" value="CarboxyPept-like_regulatory"/>
</dbReference>
<evidence type="ECO:0000313" key="13">
    <source>
        <dbReference type="EMBL" id="RGR28483.1"/>
    </source>
</evidence>
<dbReference type="AlphaFoldDB" id="A0A412E746"/>
<dbReference type="InterPro" id="IPR037066">
    <property type="entry name" value="Plug_dom_sf"/>
</dbReference>
<evidence type="ECO:0000259" key="11">
    <source>
        <dbReference type="Pfam" id="PF00593"/>
    </source>
</evidence>
<feature type="domain" description="TonB-dependent receptor plug" evidence="12">
    <location>
        <begin position="121"/>
        <end position="228"/>
    </location>
</feature>
<dbReference type="InterPro" id="IPR012910">
    <property type="entry name" value="Plug_dom"/>
</dbReference>
<keyword evidence="4 8" id="KW-0812">Transmembrane</keyword>
<dbReference type="InterPro" id="IPR000531">
    <property type="entry name" value="Beta-barrel_TonB"/>
</dbReference>
<dbReference type="Pfam" id="PF07715">
    <property type="entry name" value="Plug"/>
    <property type="match status" value="1"/>
</dbReference>
<dbReference type="PROSITE" id="PS52016">
    <property type="entry name" value="TONB_DEPENDENT_REC_3"/>
    <property type="match status" value="1"/>
</dbReference>